<sequence length="398" mass="44517">MKKCLAFILIFLSACDEWNVENHHALAKKLVLENMLVDGHIDVPYRLSKENVDVGSSVEGGDFDYHRAIKGGLNAPFMSIYIPAEKEIDGTAKDYADQLITNVETLVEMHPEKFAIPKSLKELKAQVEQGKISLPLGMENGAGVDGSLDNLRHFYNRGVRYITLTHSKSNHISDSSYDESRPWKGLSEFGKDLVRGMNALGIMIDVSHISDEAFWQVMEISSVPVIASHSSARHFTPGFERNMSDAMITALAKQGGLIMVNFGSTFISAKSRDSYNSISRLTEKYIKENNLDIHSPEVEKYTETLHQDMFVYADLSDVLDHFDHIRDLVGVDHIGIGSDFDGVGDSLPVGLKDVSEYPNLVFGLLERGYNEEDIKKILGGNLLRIWQSNEEHATSQRH</sequence>
<accession>A0ABY4VEN7</accession>
<protein>
    <submittedName>
        <fullName evidence="1">Dipeptidase</fullName>
    </submittedName>
</protein>
<reference evidence="1" key="1">
    <citation type="submission" date="2022-02" db="EMBL/GenBank/DDBJ databases">
        <title>Coral-associated bacteria.</title>
        <authorList>
            <person name="Tang K."/>
            <person name="Wang X."/>
        </authorList>
    </citation>
    <scope>NUCLEOTIDE SEQUENCE</scope>
    <source>
        <strain evidence="1">SCSIO 43006</strain>
    </source>
</reference>
<organism evidence="1 2">
    <name type="scientific">Microbulbifer variabilis</name>
    <dbReference type="NCBI Taxonomy" id="266805"/>
    <lineage>
        <taxon>Bacteria</taxon>
        <taxon>Pseudomonadati</taxon>
        <taxon>Pseudomonadota</taxon>
        <taxon>Gammaproteobacteria</taxon>
        <taxon>Cellvibrionales</taxon>
        <taxon>Microbulbiferaceae</taxon>
        <taxon>Microbulbifer</taxon>
    </lineage>
</organism>
<dbReference type="SUPFAM" id="SSF51556">
    <property type="entry name" value="Metallo-dependent hydrolases"/>
    <property type="match status" value="1"/>
</dbReference>
<dbReference type="PROSITE" id="PS51365">
    <property type="entry name" value="RENAL_DIPEPTIDASE_2"/>
    <property type="match status" value="1"/>
</dbReference>
<dbReference type="InterPro" id="IPR032466">
    <property type="entry name" value="Metal_Hydrolase"/>
</dbReference>
<keyword evidence="2" id="KW-1185">Reference proteome</keyword>
<dbReference type="PROSITE" id="PS51257">
    <property type="entry name" value="PROKAR_LIPOPROTEIN"/>
    <property type="match status" value="1"/>
</dbReference>
<dbReference type="CDD" id="cd01301">
    <property type="entry name" value="rDP_like"/>
    <property type="match status" value="1"/>
</dbReference>
<dbReference type="Gene3D" id="3.20.20.140">
    <property type="entry name" value="Metal-dependent hydrolases"/>
    <property type="match status" value="1"/>
</dbReference>
<dbReference type="PANTHER" id="PTHR10443">
    <property type="entry name" value="MICROSOMAL DIPEPTIDASE"/>
    <property type="match status" value="1"/>
</dbReference>
<dbReference type="InterPro" id="IPR008257">
    <property type="entry name" value="Pept_M19"/>
</dbReference>
<dbReference type="Proteomes" id="UP001055658">
    <property type="component" value="Chromosome"/>
</dbReference>
<name>A0ABY4VEN7_9GAMM</name>
<evidence type="ECO:0000313" key="1">
    <source>
        <dbReference type="EMBL" id="USD21608.1"/>
    </source>
</evidence>
<gene>
    <name evidence="1" type="ORF">MJO52_00265</name>
</gene>
<dbReference type="PANTHER" id="PTHR10443:SF12">
    <property type="entry name" value="DIPEPTIDASE"/>
    <property type="match status" value="1"/>
</dbReference>
<proteinExistence type="predicted"/>
<dbReference type="Pfam" id="PF01244">
    <property type="entry name" value="Peptidase_M19"/>
    <property type="match status" value="1"/>
</dbReference>
<dbReference type="RefSeq" id="WP_252084012.1">
    <property type="nucleotide sequence ID" value="NZ_CP092418.1"/>
</dbReference>
<dbReference type="EMBL" id="CP092418">
    <property type="protein sequence ID" value="USD21608.1"/>
    <property type="molecule type" value="Genomic_DNA"/>
</dbReference>
<evidence type="ECO:0000313" key="2">
    <source>
        <dbReference type="Proteomes" id="UP001055658"/>
    </source>
</evidence>